<sequence>MPTQCTFSLNDKQTSLLSCPGVGAVSAFSGRGVGRDNPAAVDKEDVGPIPRGLYYIIDRQSGGRLGALRDFWNAHGWGTTDHKKWFMLWNSKTGDSTIIDGIKRGSFRLHPMGPMGLSEGCITVVNGDQFNRLAEYLRLRGPDLPVPGSGFKAYGTVEVK</sequence>
<organism evidence="2 3">
    <name type="scientific">Trinickia soli</name>
    <dbReference type="NCBI Taxonomy" id="380675"/>
    <lineage>
        <taxon>Bacteria</taxon>
        <taxon>Pseudomonadati</taxon>
        <taxon>Pseudomonadota</taxon>
        <taxon>Betaproteobacteria</taxon>
        <taxon>Burkholderiales</taxon>
        <taxon>Burkholderiaceae</taxon>
        <taxon>Trinickia</taxon>
    </lineage>
</organism>
<reference evidence="2 3" key="1">
    <citation type="submission" date="2018-01" db="EMBL/GenBank/DDBJ databases">
        <title>Whole genome analyses suggest that Burkholderia sensu lato contains two further novel genera in the rhizoxinica-symbiotica group Mycetohabitans gen. nov., and Trinickia gen. nov.: implications for the evolution of diazotrophy and nodulation in the Burkholderiaceae.</title>
        <authorList>
            <person name="Estrada-de los Santos P."/>
            <person name="Palmer M."/>
            <person name="Chavez-Ramirez B."/>
            <person name="Beukes C."/>
            <person name="Steenkamp E.T."/>
            <person name="Hirsch A.M."/>
            <person name="Manyaka P."/>
            <person name="Maluk M."/>
            <person name="Lafos M."/>
            <person name="Crook M."/>
            <person name="Gross E."/>
            <person name="Simon M.F."/>
            <person name="Bueno dos Reis Junior F."/>
            <person name="Poole P.S."/>
            <person name="Venter S.N."/>
            <person name="James E.K."/>
        </authorList>
    </citation>
    <scope>NUCLEOTIDE SEQUENCE [LARGE SCALE GENOMIC DNA]</scope>
    <source>
        <strain evidence="2 3">GP25-8</strain>
    </source>
</reference>
<gene>
    <name evidence="2" type="ORF">C0Z19_21480</name>
</gene>
<evidence type="ECO:0000259" key="1">
    <source>
        <dbReference type="Pfam" id="PF10908"/>
    </source>
</evidence>
<feature type="domain" description="Tlde1" evidence="1">
    <location>
        <begin position="25"/>
        <end position="139"/>
    </location>
</feature>
<protein>
    <recommendedName>
        <fullName evidence="1">Tlde1 domain-containing protein</fullName>
    </recommendedName>
</protein>
<dbReference type="EMBL" id="PNYB01000022">
    <property type="protein sequence ID" value="PMS19211.1"/>
    <property type="molecule type" value="Genomic_DNA"/>
</dbReference>
<name>A0A2N7VPW8_9BURK</name>
<comment type="caution">
    <text evidence="2">The sequence shown here is derived from an EMBL/GenBank/DDBJ whole genome shotgun (WGS) entry which is preliminary data.</text>
</comment>
<keyword evidence="3" id="KW-1185">Reference proteome</keyword>
<dbReference type="Pfam" id="PF10908">
    <property type="entry name" value="Tlde1_dom"/>
    <property type="match status" value="1"/>
</dbReference>
<proteinExistence type="predicted"/>
<dbReference type="Proteomes" id="UP000235347">
    <property type="component" value="Unassembled WGS sequence"/>
</dbReference>
<accession>A0A2N7VPW8</accession>
<dbReference type="InterPro" id="IPR021225">
    <property type="entry name" value="Tlde1_dom"/>
</dbReference>
<dbReference type="AlphaFoldDB" id="A0A2N7VPW8"/>
<evidence type="ECO:0000313" key="2">
    <source>
        <dbReference type="EMBL" id="PMS19211.1"/>
    </source>
</evidence>
<evidence type="ECO:0000313" key="3">
    <source>
        <dbReference type="Proteomes" id="UP000235347"/>
    </source>
</evidence>
<dbReference type="RefSeq" id="WP_102611859.1">
    <property type="nucleotide sequence ID" value="NZ_CADIKD010000002.1"/>
</dbReference>